<name>A0A919TQH1_9ACTN</name>
<comment type="caution">
    <text evidence="1">The sequence shown here is derived from an EMBL/GenBank/DDBJ whole genome shotgun (WGS) entry which is preliminary data.</text>
</comment>
<gene>
    <name evidence="1" type="ORF">Ate02nite_01500</name>
</gene>
<dbReference type="RefSeq" id="WP_203797385.1">
    <property type="nucleotide sequence ID" value="NZ_BOMY01000001.1"/>
</dbReference>
<protein>
    <submittedName>
        <fullName evidence="1">Uncharacterized protein</fullName>
    </submittedName>
</protein>
<sequence length="290" mass="31445">MWRSSPGTWRTRATDEEPNAAWLDGWAWSDGSKEVSGPHVYGIELMRVFSELRAMKPGTPPIGKREGGLPWVAFTTHTHPQLCHYVCWSDWTGDRDILGTLYLRLVATRPVGYEPLARYAHQAWRRYRAGKDIPAPDFAGAGPVVDRDTVGWAASVAALTLNAKVRIVPTEPSLFDPLTVARMFDAVAGLLPARAAAALNLCMGMRAEANGPYRIAVGPDAVSDAVVVRPGIEPDLAAWPEAQAYRARLGRVLEQHPIAHVVRHLADAWGIPADSGAAIGALEEMDTTGG</sequence>
<accession>A0A919TQH1</accession>
<keyword evidence="2" id="KW-1185">Reference proteome</keyword>
<dbReference type="AlphaFoldDB" id="A0A919TQH1"/>
<dbReference type="Proteomes" id="UP000623608">
    <property type="component" value="Unassembled WGS sequence"/>
</dbReference>
<proteinExistence type="predicted"/>
<dbReference type="EMBL" id="BOMY01000001">
    <property type="protein sequence ID" value="GIF17420.1"/>
    <property type="molecule type" value="Genomic_DNA"/>
</dbReference>
<reference evidence="1" key="1">
    <citation type="submission" date="2021-01" db="EMBL/GenBank/DDBJ databases">
        <title>Whole genome shotgun sequence of Actinoplanes tereljensis NBRC 105297.</title>
        <authorList>
            <person name="Komaki H."/>
            <person name="Tamura T."/>
        </authorList>
    </citation>
    <scope>NUCLEOTIDE SEQUENCE</scope>
    <source>
        <strain evidence="1">NBRC 105297</strain>
    </source>
</reference>
<evidence type="ECO:0000313" key="2">
    <source>
        <dbReference type="Proteomes" id="UP000623608"/>
    </source>
</evidence>
<evidence type="ECO:0000313" key="1">
    <source>
        <dbReference type="EMBL" id="GIF17420.1"/>
    </source>
</evidence>
<organism evidence="1 2">
    <name type="scientific">Paractinoplanes tereljensis</name>
    <dbReference type="NCBI Taxonomy" id="571912"/>
    <lineage>
        <taxon>Bacteria</taxon>
        <taxon>Bacillati</taxon>
        <taxon>Actinomycetota</taxon>
        <taxon>Actinomycetes</taxon>
        <taxon>Micromonosporales</taxon>
        <taxon>Micromonosporaceae</taxon>
        <taxon>Paractinoplanes</taxon>
    </lineage>
</organism>